<evidence type="ECO:0000256" key="5">
    <source>
        <dbReference type="ARBA" id="ARBA00022692"/>
    </source>
</evidence>
<feature type="domain" description="ABC transmembrane type-1" evidence="9">
    <location>
        <begin position="363"/>
        <end position="567"/>
    </location>
</feature>
<evidence type="ECO:0000256" key="8">
    <source>
        <dbReference type="RuleBase" id="RU363032"/>
    </source>
</evidence>
<feature type="transmembrane region" description="Helical" evidence="8">
    <location>
        <begin position="257"/>
        <end position="275"/>
    </location>
</feature>
<feature type="transmembrane region" description="Helical" evidence="8">
    <location>
        <begin position="495"/>
        <end position="516"/>
    </location>
</feature>
<dbReference type="Proteomes" id="UP000256679">
    <property type="component" value="Unassembled WGS sequence"/>
</dbReference>
<keyword evidence="6 8" id="KW-1133">Transmembrane helix</keyword>
<reference evidence="10 11" key="1">
    <citation type="submission" date="2018-05" db="EMBL/GenBank/DDBJ databases">
        <title>Whole genome sequencing of Paracoccus thiocyanatus SST.</title>
        <authorList>
            <person name="Ghosh W."/>
            <person name="Rameez M.J."/>
            <person name="Roy C."/>
        </authorList>
    </citation>
    <scope>NUCLEOTIDE SEQUENCE [LARGE SCALE GENOMIC DNA]</scope>
    <source>
        <strain evidence="10 11">SST</strain>
    </source>
</reference>
<feature type="transmembrane region" description="Helical" evidence="8">
    <location>
        <begin position="98"/>
        <end position="121"/>
    </location>
</feature>
<feature type="transmembrane region" description="Helical" evidence="8">
    <location>
        <begin position="213"/>
        <end position="237"/>
    </location>
</feature>
<dbReference type="Pfam" id="PF00528">
    <property type="entry name" value="BPD_transp_1"/>
    <property type="match status" value="2"/>
</dbReference>
<evidence type="ECO:0000259" key="9">
    <source>
        <dbReference type="PROSITE" id="PS50928"/>
    </source>
</evidence>
<evidence type="ECO:0000313" key="10">
    <source>
        <dbReference type="EMBL" id="RDW12925.1"/>
    </source>
</evidence>
<evidence type="ECO:0000256" key="2">
    <source>
        <dbReference type="ARBA" id="ARBA00022448"/>
    </source>
</evidence>
<dbReference type="SUPFAM" id="SSF161098">
    <property type="entry name" value="MetI-like"/>
    <property type="match status" value="2"/>
</dbReference>
<evidence type="ECO:0000256" key="3">
    <source>
        <dbReference type="ARBA" id="ARBA00022475"/>
    </source>
</evidence>
<dbReference type="AlphaFoldDB" id="A0A3D8PCH5"/>
<keyword evidence="2 8" id="KW-0813">Transport</keyword>
<dbReference type="PROSITE" id="PS50928">
    <property type="entry name" value="ABC_TM1"/>
    <property type="match status" value="2"/>
</dbReference>
<organism evidence="10 11">
    <name type="scientific">Paracoccus thiocyanatus</name>
    <dbReference type="NCBI Taxonomy" id="34006"/>
    <lineage>
        <taxon>Bacteria</taxon>
        <taxon>Pseudomonadati</taxon>
        <taxon>Pseudomonadota</taxon>
        <taxon>Alphaproteobacteria</taxon>
        <taxon>Rhodobacterales</taxon>
        <taxon>Paracoccaceae</taxon>
        <taxon>Paracoccus</taxon>
    </lineage>
</organism>
<dbReference type="Gene3D" id="1.10.3720.10">
    <property type="entry name" value="MetI-like"/>
    <property type="match status" value="2"/>
</dbReference>
<comment type="subcellular location">
    <subcellularLocation>
        <location evidence="1">Cell inner membrane</location>
        <topology evidence="1">Multi-pass membrane protein</topology>
    </subcellularLocation>
    <subcellularLocation>
        <location evidence="8">Cell membrane</location>
        <topology evidence="8">Multi-pass membrane protein</topology>
    </subcellularLocation>
</comment>
<dbReference type="PANTHER" id="PTHR43357">
    <property type="entry name" value="INNER MEMBRANE ABC TRANSPORTER PERMEASE PROTEIN YDCV"/>
    <property type="match status" value="1"/>
</dbReference>
<keyword evidence="11" id="KW-1185">Reference proteome</keyword>
<feature type="transmembrane region" description="Helical" evidence="8">
    <location>
        <begin position="412"/>
        <end position="437"/>
    </location>
</feature>
<evidence type="ECO:0000313" key="11">
    <source>
        <dbReference type="Proteomes" id="UP000256679"/>
    </source>
</evidence>
<keyword evidence="4" id="KW-0997">Cell inner membrane</keyword>
<evidence type="ECO:0000256" key="1">
    <source>
        <dbReference type="ARBA" id="ARBA00004429"/>
    </source>
</evidence>
<comment type="similarity">
    <text evidence="8">Belongs to the binding-protein-dependent transport system permease family.</text>
</comment>
<feature type="transmembrane region" description="Helical" evidence="8">
    <location>
        <begin position="64"/>
        <end position="86"/>
    </location>
</feature>
<dbReference type="CDD" id="cd06261">
    <property type="entry name" value="TM_PBP2"/>
    <property type="match status" value="2"/>
</dbReference>
<evidence type="ECO:0000256" key="7">
    <source>
        <dbReference type="ARBA" id="ARBA00023136"/>
    </source>
</evidence>
<proteinExistence type="inferred from homology"/>
<accession>A0A3D8PCH5</accession>
<dbReference type="InterPro" id="IPR035906">
    <property type="entry name" value="MetI-like_sf"/>
</dbReference>
<evidence type="ECO:0000256" key="4">
    <source>
        <dbReference type="ARBA" id="ARBA00022519"/>
    </source>
</evidence>
<dbReference type="GO" id="GO:0055085">
    <property type="term" value="P:transmembrane transport"/>
    <property type="evidence" value="ECO:0007669"/>
    <property type="project" value="InterPro"/>
</dbReference>
<sequence length="579" mass="62926">MTNPDPQRPAGWRWRPIASVANFLVLGIAFLMVYPTLRLLQLVFGEDAHLQGAGLGPGIGGVLWNTFVMVSISSVIALAFSTFLALISERTDGGLKGVGNFMPVAPLMLPSVTGVLGWVVLFDPRIGFVNIALRWAMGDPVQGGMGPIDIYSMQGLIFALSVHLVPAIYLITSSALRSLDPSIEEAARISGAGPLRTWLTVTLPAIRPSIFEAWILSIINGIAIFAVPVILGTSAGIEVVSVRIYRYFTDFPANEKAALILACGMLVVVFALRMIQWRFMPHGRQATIGGKGVRHAPTRLGRLGWLTKGIFLGYILISLVLPLLALMVVSLQPFWSLNFSPEYLSFNNYKTVLTVNPATTRALGNSIFLATTGATVIMVIAGFLMLYANHFADGAARFGRRGLTQRLGYRRIVDFVTTLPATFPHTLVGVAFILAFAQWPFDIYGTIWILFLAYLLMEIPYATAAARSAAILVSRELSESSRVFRASEGTTMRKILLPLTLHGLAAGWVLVFIHMMGEVTASAILSGTSNGVVGAVLLDLWENGSFPLMTAFALVIWAIATCMMAVVLWLNNHNVKKTR</sequence>
<dbReference type="EMBL" id="QFCQ01000059">
    <property type="protein sequence ID" value="RDW12925.1"/>
    <property type="molecule type" value="Genomic_DNA"/>
</dbReference>
<evidence type="ECO:0000256" key="6">
    <source>
        <dbReference type="ARBA" id="ARBA00022989"/>
    </source>
</evidence>
<feature type="transmembrane region" description="Helical" evidence="8">
    <location>
        <begin position="20"/>
        <end position="44"/>
    </location>
</feature>
<dbReference type="PANTHER" id="PTHR43357:SF4">
    <property type="entry name" value="INNER MEMBRANE ABC TRANSPORTER PERMEASE PROTEIN YDCV"/>
    <property type="match status" value="1"/>
</dbReference>
<feature type="domain" description="ABC transmembrane type-1" evidence="9">
    <location>
        <begin position="63"/>
        <end position="276"/>
    </location>
</feature>
<feature type="transmembrane region" description="Helical" evidence="8">
    <location>
        <begin position="367"/>
        <end position="391"/>
    </location>
</feature>
<gene>
    <name evidence="10" type="ORF">DIE28_11020</name>
</gene>
<feature type="transmembrane region" description="Helical" evidence="8">
    <location>
        <begin position="443"/>
        <end position="474"/>
    </location>
</feature>
<feature type="transmembrane region" description="Helical" evidence="8">
    <location>
        <begin position="150"/>
        <end position="171"/>
    </location>
</feature>
<dbReference type="InterPro" id="IPR000515">
    <property type="entry name" value="MetI-like"/>
</dbReference>
<feature type="transmembrane region" description="Helical" evidence="8">
    <location>
        <begin position="309"/>
        <end position="335"/>
    </location>
</feature>
<keyword evidence="7 8" id="KW-0472">Membrane</keyword>
<comment type="caution">
    <text evidence="10">The sequence shown here is derived from an EMBL/GenBank/DDBJ whole genome shotgun (WGS) entry which is preliminary data.</text>
</comment>
<feature type="transmembrane region" description="Helical" evidence="8">
    <location>
        <begin position="546"/>
        <end position="570"/>
    </location>
</feature>
<protein>
    <recommendedName>
        <fullName evidence="9">ABC transmembrane type-1 domain-containing protein</fullName>
    </recommendedName>
</protein>
<name>A0A3D8PCH5_9RHOB</name>
<dbReference type="GO" id="GO:0005886">
    <property type="term" value="C:plasma membrane"/>
    <property type="evidence" value="ECO:0007669"/>
    <property type="project" value="UniProtKB-SubCell"/>
</dbReference>
<keyword evidence="3" id="KW-1003">Cell membrane</keyword>
<keyword evidence="5 8" id="KW-0812">Transmembrane</keyword>